<dbReference type="RefSeq" id="XP_014564409.1">
    <property type="nucleotide sequence ID" value="XM_014708923.1"/>
</dbReference>
<dbReference type="PANTHER" id="PTHR17039:SF0">
    <property type="entry name" value="U3 SMALL NUCLEOLAR RIBONUCLEOPROTEIN PROTEIN MPP10"/>
    <property type="match status" value="1"/>
</dbReference>
<dbReference type="GeneID" id="26260861"/>
<dbReference type="PANTHER" id="PTHR17039">
    <property type="entry name" value="U3 SMALL NUCLEOLAR RIBONUCLEOPROTEIN PROTEIN MPP10"/>
    <property type="match status" value="1"/>
</dbReference>
<dbReference type="OrthoDB" id="445326at2759"/>
<dbReference type="VEuPathDB" id="MicrosporidiaDB:M896_010180"/>
<proteinExistence type="inferred from homology"/>
<keyword evidence="8" id="KW-1185">Reference proteome</keyword>
<dbReference type="Pfam" id="PF04006">
    <property type="entry name" value="Mpp10"/>
    <property type="match status" value="1"/>
</dbReference>
<keyword evidence="5 7" id="KW-0687">Ribonucleoprotein</keyword>
<dbReference type="InterPro" id="IPR012173">
    <property type="entry name" value="Mpp10"/>
</dbReference>
<evidence type="ECO:0000313" key="7">
    <source>
        <dbReference type="EMBL" id="KHN70367.1"/>
    </source>
</evidence>
<evidence type="ECO:0000256" key="6">
    <source>
        <dbReference type="ARBA" id="ARBA00029455"/>
    </source>
</evidence>
<reference evidence="7 8" key="1">
    <citation type="journal article" date="2014" name="MBio">
        <title>The Ordospora colligata genome; evolution of extreme reduction in microsporidia and host-to-parasite horizontal gene transfer.</title>
        <authorList>
            <person name="Pombert J.-F."/>
            <person name="Haag K.L."/>
            <person name="Beidas S."/>
            <person name="Ebert D."/>
            <person name="Keeling P.J."/>
        </authorList>
    </citation>
    <scope>NUCLEOTIDE SEQUENCE [LARGE SCALE GENOMIC DNA]</scope>
    <source>
        <strain evidence="7 8">OC4</strain>
    </source>
</reference>
<organism evidence="7 8">
    <name type="scientific">Ordospora colligata OC4</name>
    <dbReference type="NCBI Taxonomy" id="1354746"/>
    <lineage>
        <taxon>Eukaryota</taxon>
        <taxon>Fungi</taxon>
        <taxon>Fungi incertae sedis</taxon>
        <taxon>Microsporidia</taxon>
        <taxon>Ordosporidae</taxon>
        <taxon>Ordospora</taxon>
    </lineage>
</organism>
<dbReference type="GO" id="GO:0034457">
    <property type="term" value="C:Mpp10 complex"/>
    <property type="evidence" value="ECO:0007669"/>
    <property type="project" value="InterPro"/>
</dbReference>
<keyword evidence="3" id="KW-0698">rRNA processing</keyword>
<comment type="caution">
    <text evidence="7">The sequence shown here is derived from an EMBL/GenBank/DDBJ whole genome shotgun (WGS) entry which is preliminary data.</text>
</comment>
<evidence type="ECO:0000256" key="2">
    <source>
        <dbReference type="ARBA" id="ARBA00022517"/>
    </source>
</evidence>
<evidence type="ECO:0000313" key="8">
    <source>
        <dbReference type="Proteomes" id="UP000031056"/>
    </source>
</evidence>
<dbReference type="GO" id="GO:0006364">
    <property type="term" value="P:rRNA processing"/>
    <property type="evidence" value="ECO:0007669"/>
    <property type="project" value="UniProtKB-KW"/>
</dbReference>
<sequence length="163" mass="18948">MNSERIEEIEKFLVKDKEWKHMGEVDKSKRPKDSLLAQKEIDFRQGPPLVPFSSKQNDEIERVTLKRIREGTFDNYEYKTKHVVEVVDAVDDVNEVECEETKDIISLYNEIEGDLMNMVDFGNNGFVPDAEVRSVRIEEAGINKKKQNTKCLDKIKNVTVIKK</sequence>
<dbReference type="Proteomes" id="UP000031056">
    <property type="component" value="Unassembled WGS sequence"/>
</dbReference>
<comment type="similarity">
    <text evidence="6">Belongs to the MPP10 family.</text>
</comment>
<accession>A0A0B2UMS8</accession>
<evidence type="ECO:0000256" key="3">
    <source>
        <dbReference type="ARBA" id="ARBA00022552"/>
    </source>
</evidence>
<comment type="subcellular location">
    <subcellularLocation>
        <location evidence="1">Nucleus</location>
        <location evidence="1">Nucleolus</location>
    </subcellularLocation>
</comment>
<protein>
    <submittedName>
        <fullName evidence="7">U3 small nucleolar ribonucleoprotein</fullName>
    </submittedName>
</protein>
<evidence type="ECO:0000256" key="1">
    <source>
        <dbReference type="ARBA" id="ARBA00004604"/>
    </source>
</evidence>
<dbReference type="HOGENOM" id="CLU_1643691_0_0_1"/>
<evidence type="ECO:0000256" key="4">
    <source>
        <dbReference type="ARBA" id="ARBA00023242"/>
    </source>
</evidence>
<keyword evidence="2" id="KW-0690">Ribosome biogenesis</keyword>
<dbReference type="InParanoid" id="A0A0B2UMS8"/>
<gene>
    <name evidence="7" type="ORF">M896_010180</name>
</gene>
<dbReference type="GO" id="GO:0005732">
    <property type="term" value="C:sno(s)RNA-containing ribonucleoprotein complex"/>
    <property type="evidence" value="ECO:0007669"/>
    <property type="project" value="InterPro"/>
</dbReference>
<evidence type="ECO:0000256" key="5">
    <source>
        <dbReference type="ARBA" id="ARBA00023274"/>
    </source>
</evidence>
<dbReference type="AlphaFoldDB" id="A0A0B2UMS8"/>
<name>A0A0B2UMS8_9MICR</name>
<dbReference type="GO" id="GO:0032040">
    <property type="term" value="C:small-subunit processome"/>
    <property type="evidence" value="ECO:0007669"/>
    <property type="project" value="TreeGrafter"/>
</dbReference>
<keyword evidence="4" id="KW-0539">Nucleus</keyword>
<dbReference type="EMBL" id="JOKQ01000001">
    <property type="protein sequence ID" value="KHN70367.1"/>
    <property type="molecule type" value="Genomic_DNA"/>
</dbReference>